<keyword evidence="2" id="KW-0472">Membrane</keyword>
<evidence type="ECO:0000256" key="2">
    <source>
        <dbReference type="SAM" id="Phobius"/>
    </source>
</evidence>
<dbReference type="Gramene" id="KMS96794">
    <property type="protein sequence ID" value="KMS96794"/>
    <property type="gene ID" value="BVRB_8g199770"/>
</dbReference>
<dbReference type="Pfam" id="PF05553">
    <property type="entry name" value="DUF761"/>
    <property type="match status" value="1"/>
</dbReference>
<proteinExistence type="predicted"/>
<name>A0A0J8B6A6_BETVV</name>
<dbReference type="InterPro" id="IPR008480">
    <property type="entry name" value="DUF761_pln"/>
</dbReference>
<accession>A0A0J8B6A6</accession>
<dbReference type="PANTHER" id="PTHR33098">
    <property type="entry name" value="COTTON FIBER (DUF761)"/>
    <property type="match status" value="1"/>
</dbReference>
<dbReference type="Proteomes" id="UP000035740">
    <property type="component" value="Unassembled WGS sequence"/>
</dbReference>
<organism evidence="4 5">
    <name type="scientific">Beta vulgaris subsp. vulgaris</name>
    <name type="common">Beet</name>
    <dbReference type="NCBI Taxonomy" id="3555"/>
    <lineage>
        <taxon>Eukaryota</taxon>
        <taxon>Viridiplantae</taxon>
        <taxon>Streptophyta</taxon>
        <taxon>Embryophyta</taxon>
        <taxon>Tracheophyta</taxon>
        <taxon>Spermatophyta</taxon>
        <taxon>Magnoliopsida</taxon>
        <taxon>eudicotyledons</taxon>
        <taxon>Gunneridae</taxon>
        <taxon>Pentapetalae</taxon>
        <taxon>Caryophyllales</taxon>
        <taxon>Chenopodiaceae</taxon>
        <taxon>Betoideae</taxon>
        <taxon>Beta</taxon>
    </lineage>
</organism>
<dbReference type="Pfam" id="PF14364">
    <property type="entry name" value="DUF4408"/>
    <property type="match status" value="1"/>
</dbReference>
<evidence type="ECO:0000256" key="1">
    <source>
        <dbReference type="SAM" id="MobiDB-lite"/>
    </source>
</evidence>
<dbReference type="OMA" id="SEMCEYA"/>
<keyword evidence="5" id="KW-1185">Reference proteome</keyword>
<protein>
    <recommendedName>
        <fullName evidence="3">DUF4408 domain-containing protein</fullName>
    </recommendedName>
</protein>
<evidence type="ECO:0000313" key="4">
    <source>
        <dbReference type="EMBL" id="KMS96794.1"/>
    </source>
</evidence>
<dbReference type="eggNOG" id="ENOG502QU3V">
    <property type="taxonomic scope" value="Eukaryota"/>
</dbReference>
<feature type="transmembrane region" description="Helical" evidence="2">
    <location>
        <begin position="53"/>
        <end position="70"/>
    </location>
</feature>
<evidence type="ECO:0000313" key="5">
    <source>
        <dbReference type="Proteomes" id="UP000035740"/>
    </source>
</evidence>
<sequence length="349" mass="39605">MSVKMMLMSTGVISIAILISMSIPNLLNSATGATSHLPSLFSTLRSWLRPPYLYFIINAIILAIAAISRLHHHHNHPAPPPPTKSSPHHHHHEEFLPPYDVVDNVVGGGYTHYNNNNDVVSVKDVDNRSLFVEREIKVVNDDSLVMKHVIRDNNHDDELLLSNTVVERSTWNPPPSSTTPLIRHTALKKASPEFSSERPPAMSRFGHHRRPAKPALAEGGKALKVSKPKKHETLECTWKAITEGRHIPLTRHIKKSDTWDNHDRQIDLLDDSFPLPVMVKKSETFKEQTNSMSPPVSLVTTNKLKKEPSLGQDELNRRVEAFINKFNEDMRLQRQQSMQQFMEMINRAA</sequence>
<dbReference type="EMBL" id="KQ090361">
    <property type="protein sequence ID" value="KMS96794.1"/>
    <property type="molecule type" value="Genomic_DNA"/>
</dbReference>
<dbReference type="InterPro" id="IPR025520">
    <property type="entry name" value="DUF4408"/>
</dbReference>
<evidence type="ECO:0000259" key="3">
    <source>
        <dbReference type="Pfam" id="PF14364"/>
    </source>
</evidence>
<dbReference type="OrthoDB" id="1933168at2759"/>
<reference evidence="4 5" key="1">
    <citation type="journal article" date="2014" name="Nature">
        <title>The genome of the recently domesticated crop plant sugar beet (Beta vulgaris).</title>
        <authorList>
            <person name="Dohm J.C."/>
            <person name="Minoche A.E."/>
            <person name="Holtgrawe D."/>
            <person name="Capella-Gutierrez S."/>
            <person name="Zakrzewski F."/>
            <person name="Tafer H."/>
            <person name="Rupp O."/>
            <person name="Sorensen T.R."/>
            <person name="Stracke R."/>
            <person name="Reinhardt R."/>
            <person name="Goesmann A."/>
            <person name="Kraft T."/>
            <person name="Schulz B."/>
            <person name="Stadler P.F."/>
            <person name="Schmidt T."/>
            <person name="Gabaldon T."/>
            <person name="Lehrach H."/>
            <person name="Weisshaar B."/>
            <person name="Himmelbauer H."/>
        </authorList>
    </citation>
    <scope>NUCLEOTIDE SEQUENCE [LARGE SCALE GENOMIC DNA]</scope>
    <source>
        <tissue evidence="4">Taproot</tissue>
    </source>
</reference>
<dbReference type="AlphaFoldDB" id="A0A0J8B6A6"/>
<dbReference type="PANTHER" id="PTHR33098:SF75">
    <property type="entry name" value="DUF4408 DOMAIN PROTEIN"/>
    <property type="match status" value="1"/>
</dbReference>
<gene>
    <name evidence="4" type="ORF">BVRB_8g199770</name>
</gene>
<keyword evidence="2" id="KW-0812">Transmembrane</keyword>
<feature type="region of interest" description="Disordered" evidence="1">
    <location>
        <begin position="73"/>
        <end position="93"/>
    </location>
</feature>
<keyword evidence="2" id="KW-1133">Transmembrane helix</keyword>
<feature type="domain" description="DUF4408" evidence="3">
    <location>
        <begin position="38"/>
        <end position="70"/>
    </location>
</feature>
<feature type="region of interest" description="Disordered" evidence="1">
    <location>
        <begin position="188"/>
        <end position="219"/>
    </location>
</feature>